<accession>A0A819ZMA3</accession>
<dbReference type="EMBL" id="CAJOBG010006103">
    <property type="protein sequence ID" value="CAF4176224.1"/>
    <property type="molecule type" value="Genomic_DNA"/>
</dbReference>
<dbReference type="InterPro" id="IPR049012">
    <property type="entry name" value="Mutator_transp_dom"/>
</dbReference>
<organism evidence="3 4">
    <name type="scientific">Rotaria magnacalcarata</name>
    <dbReference type="NCBI Taxonomy" id="392030"/>
    <lineage>
        <taxon>Eukaryota</taxon>
        <taxon>Metazoa</taxon>
        <taxon>Spiralia</taxon>
        <taxon>Gnathifera</taxon>
        <taxon>Rotifera</taxon>
        <taxon>Eurotatoria</taxon>
        <taxon>Bdelloidea</taxon>
        <taxon>Philodinida</taxon>
        <taxon>Philodinidae</taxon>
        <taxon>Rotaria</taxon>
    </lineage>
</organism>
<name>A0A819ZMA3_9BILA</name>
<feature type="compositionally biased region" description="Basic and acidic residues" evidence="1">
    <location>
        <begin position="546"/>
        <end position="561"/>
    </location>
</feature>
<feature type="domain" description="Mutator-like transposase" evidence="2">
    <location>
        <begin position="128"/>
        <end position="369"/>
    </location>
</feature>
<evidence type="ECO:0000313" key="4">
    <source>
        <dbReference type="Proteomes" id="UP000663866"/>
    </source>
</evidence>
<evidence type="ECO:0000313" key="3">
    <source>
        <dbReference type="EMBL" id="CAF4176224.1"/>
    </source>
</evidence>
<evidence type="ECO:0000256" key="1">
    <source>
        <dbReference type="SAM" id="MobiDB-lite"/>
    </source>
</evidence>
<feature type="compositionally biased region" description="Polar residues" evidence="1">
    <location>
        <begin position="534"/>
        <end position="544"/>
    </location>
</feature>
<reference evidence="3" key="1">
    <citation type="submission" date="2021-02" db="EMBL/GenBank/DDBJ databases">
        <authorList>
            <person name="Nowell W R."/>
        </authorList>
    </citation>
    <scope>NUCLEOTIDE SEQUENCE</scope>
</reference>
<dbReference type="Pfam" id="PF20700">
    <property type="entry name" value="Mutator"/>
    <property type="match status" value="1"/>
</dbReference>
<feature type="region of interest" description="Disordered" evidence="1">
    <location>
        <begin position="494"/>
        <end position="521"/>
    </location>
</feature>
<keyword evidence="4" id="KW-1185">Reference proteome</keyword>
<proteinExistence type="predicted"/>
<feature type="region of interest" description="Disordered" evidence="1">
    <location>
        <begin position="534"/>
        <end position="585"/>
    </location>
</feature>
<protein>
    <recommendedName>
        <fullName evidence="2">Mutator-like transposase domain-containing protein</fullName>
    </recommendedName>
</protein>
<dbReference type="Proteomes" id="UP000663866">
    <property type="component" value="Unassembled WGS sequence"/>
</dbReference>
<comment type="caution">
    <text evidence="3">The sequence shown here is derived from an EMBL/GenBank/DDBJ whole genome shotgun (WGS) entry which is preliminary data.</text>
</comment>
<evidence type="ECO:0000259" key="2">
    <source>
        <dbReference type="Pfam" id="PF20700"/>
    </source>
</evidence>
<gene>
    <name evidence="3" type="ORF">OVN521_LOCUS25004</name>
</gene>
<sequence length="585" mass="65685">MGNKKNVKRCTRRFSAKILTRQRQLPAKSSSSVTSKIDARAAVTTASSIRQSLPSKEKIEKNKKINDVPNQTRSDVNIPMDGYTIIQNQILHSLMRQTKCQGCGSVWNGAMTTKSARWDKQLLEFVKSASEKSMTRAVRDAVTAAKNTDLTVSGDGFWQTSGFQSSHGTAALLSCTTTPQVLDIETCSKTCNVCMGALSIKKSDTAKYNDIIKSHRCEKNFDKSSGTMEAAVVLNMFKRSVSKYGVYYTKYVGDGDSKTHNILLKNAPYTDKPVQKIEDLNHFSKRMKRGLDTIRHEYGRKKLSDGKTIGGKNRLSDQTIIRLQMTFASTIRKCKHDLNLLHTRSWAIFWHKYSTNDDPRHKFCSNEWCGYLKSVRDGTSYDHTTHALPRPVLDAVKPVFDSLCSRKSLARVVNASTQNANETFHSLVWLISPKHKVSSGTTFEIACHLAVIIFNDGYSALGEIFHGMCGYRGSYTNRAMESFNKSRLHTEAKEFNRHEKTASARTTSSNDDKKDDSLVDSVADTDDGYHDTFCSTDGTSQTGHPSFDDDVRTSTDDHSTSSDEESDSEDYTYYNPKDSRKWTEK</sequence>
<dbReference type="AlphaFoldDB" id="A0A819ZMA3"/>